<evidence type="ECO:0000259" key="7">
    <source>
        <dbReference type="PROSITE" id="PS50126"/>
    </source>
</evidence>
<dbReference type="SMART" id="SM00316">
    <property type="entry name" value="S1"/>
    <property type="match status" value="12"/>
</dbReference>
<dbReference type="Proteomes" id="UP000268321">
    <property type="component" value="Unassembled WGS sequence"/>
</dbReference>
<keyword evidence="5" id="KW-0539">Nucleus</keyword>
<dbReference type="EMBL" id="ML004429">
    <property type="protein sequence ID" value="RKP32714.1"/>
    <property type="molecule type" value="Genomic_DNA"/>
</dbReference>
<feature type="domain" description="S1 motif" evidence="7">
    <location>
        <begin position="1029"/>
        <end position="1096"/>
    </location>
</feature>
<name>A0A4P9ZHS4_9ASCO</name>
<proteinExistence type="predicted"/>
<keyword evidence="4" id="KW-0677">Repeat</keyword>
<dbReference type="PANTHER" id="PTHR23270:SF10">
    <property type="entry name" value="PROTEIN RRP5 HOMOLOG"/>
    <property type="match status" value="1"/>
</dbReference>
<dbReference type="GO" id="GO:0006364">
    <property type="term" value="P:rRNA processing"/>
    <property type="evidence" value="ECO:0007669"/>
    <property type="project" value="UniProtKB-KW"/>
</dbReference>
<feature type="domain" description="S1 motif" evidence="7">
    <location>
        <begin position="739"/>
        <end position="808"/>
    </location>
</feature>
<keyword evidence="2" id="KW-0698">rRNA processing</keyword>
<evidence type="ECO:0000313" key="8">
    <source>
        <dbReference type="EMBL" id="RKP32714.1"/>
    </source>
</evidence>
<dbReference type="GO" id="GO:0003723">
    <property type="term" value="F:RNA binding"/>
    <property type="evidence" value="ECO:0007669"/>
    <property type="project" value="TreeGrafter"/>
</dbReference>
<feature type="domain" description="S1 motif" evidence="7">
    <location>
        <begin position="638"/>
        <end position="717"/>
    </location>
</feature>
<evidence type="ECO:0000256" key="2">
    <source>
        <dbReference type="ARBA" id="ARBA00022552"/>
    </source>
</evidence>
<dbReference type="SMART" id="SM00386">
    <property type="entry name" value="HAT"/>
    <property type="match status" value="5"/>
</dbReference>
<dbReference type="InterPro" id="IPR011990">
    <property type="entry name" value="TPR-like_helical_dom_sf"/>
</dbReference>
<keyword evidence="3" id="KW-0597">Phosphoprotein</keyword>
<dbReference type="InterPro" id="IPR012340">
    <property type="entry name" value="NA-bd_OB-fold"/>
</dbReference>
<dbReference type="Gene3D" id="1.25.40.10">
    <property type="entry name" value="Tetratricopeptide repeat domain"/>
    <property type="match status" value="1"/>
</dbReference>
<feature type="compositionally biased region" description="Acidic residues" evidence="6">
    <location>
        <begin position="1345"/>
        <end position="1354"/>
    </location>
</feature>
<keyword evidence="9" id="KW-1185">Reference proteome</keyword>
<comment type="subcellular location">
    <subcellularLocation>
        <location evidence="1">Nucleus</location>
        <location evidence="1">Nucleolus</location>
    </subcellularLocation>
</comment>
<feature type="compositionally biased region" description="Basic residues" evidence="6">
    <location>
        <begin position="57"/>
        <end position="66"/>
    </location>
</feature>
<evidence type="ECO:0000313" key="9">
    <source>
        <dbReference type="Proteomes" id="UP000268321"/>
    </source>
</evidence>
<gene>
    <name evidence="8" type="ORF">METBISCDRAFT_11440</name>
</gene>
<feature type="domain" description="S1 motif" evidence="7">
    <location>
        <begin position="1115"/>
        <end position="1182"/>
    </location>
</feature>
<dbReference type="Gene3D" id="2.40.50.140">
    <property type="entry name" value="Nucleic acid-binding proteins"/>
    <property type="match status" value="8"/>
</dbReference>
<dbReference type="InterPro" id="IPR045209">
    <property type="entry name" value="Rrp5"/>
</dbReference>
<dbReference type="FunFam" id="2.40.50.140:FF:000103">
    <property type="entry name" value="protein RRP5 homolog"/>
    <property type="match status" value="1"/>
</dbReference>
<evidence type="ECO:0000256" key="1">
    <source>
        <dbReference type="ARBA" id="ARBA00004604"/>
    </source>
</evidence>
<dbReference type="FunFam" id="2.40.50.140:FF:000155">
    <property type="entry name" value="rRNA biogenesis protein RRP5"/>
    <property type="match status" value="1"/>
</dbReference>
<evidence type="ECO:0000256" key="6">
    <source>
        <dbReference type="SAM" id="MobiDB-lite"/>
    </source>
</evidence>
<evidence type="ECO:0000256" key="5">
    <source>
        <dbReference type="ARBA" id="ARBA00023242"/>
    </source>
</evidence>
<accession>A0A4P9ZHS4</accession>
<protein>
    <submittedName>
        <fullName evidence="8">TPR-like protein</fullName>
    </submittedName>
</protein>
<feature type="domain" description="S1 motif" evidence="7">
    <location>
        <begin position="286"/>
        <end position="357"/>
    </location>
</feature>
<dbReference type="FunFam" id="1.25.40.10:FF:000065">
    <property type="entry name" value="Programmed cell death 11"/>
    <property type="match status" value="1"/>
</dbReference>
<feature type="region of interest" description="Disordered" evidence="6">
    <location>
        <begin position="1345"/>
        <end position="1366"/>
    </location>
</feature>
<sequence length="1650" mass="180411">MDPAPAFTPSSSDVAFPRGGASVLTPVQLKTIANKAAEDVLFEQNSKKRAATEAAPKKAKKAKKKKADAVEEPAVEIAHLTFRNVVEGAEVLGQIKSIGKRGLTLALSNNLVAFVPLTSISTEISAQLEQYAAAHADSDDEQDEQDTTLPQLTDLFSEGQWIRGVVLPCTDRRKVIDVTVVPEHANARLERADIVPGNLVQGSVSSIEDHGVVFTLGLDGLSGFLPKKELKKAGQTPLQYRRGQVYLLSVAGANARAVLLRPLAAEDAEKQPVVTTISTVDAVHAGALVKATVAEVRDDGVAARLFSLADASLALPHAMVFSPDSLRNQFHVGSTLTARVIAVMRDKGAIKFVLSRETRVLAMVPALDLAPLDAFPSGFVLEEAKVLGSDEHYIYFSTGSADIRGQAHKSHADPAKEANIEYPVGSRHRARVLGLNAFDGLLRLTLNPAQIDAKHASVDDIVPGEFIPAAEVTQVLPDDQGVRVRIFGQFDASVPVSHLSDIRLVYPERKFKVGAKFKGRVWQKMGRKIVVTLRKSLVSMNDDAVVAVTEDLVVGKKTTAVVERVVRGGAVVSLFNHMRAFLPNSELSETYVANAADVLTEQQAVAVRILSFDAQTGKISVTMRQAAELSELQVLHLAEIIPGRTVARAEVVEKTKECVVVALEGSGLCGLISTCHLADATYEECRVRYKALSAGSSLEVVLLEKDARSRAVVASAKKSLINAAKLQSLPVTYDDLSVGATVPGYIKSVTSMGLFVLFAKKLVGLVLPRDAVSEPGADLLKHFFKDQSVSCEVVRMDAENRRFFLALNRGVGASARAIRLKNPVDASKKLASDYMPNDTTVGVVEAVIGDHMQLRLADNLVGRVHASQCLDSWESISDPAAPLQTYVLGQQLRAKVIGFFNEKLHCFLASGSVAPNVVVELSCLASELANAQPYKPAALGDFAVGSEHVVFIDRFDRGVACVNVAPGVAGQVELYNLSADAAQYRDFARNFPAGAALRLHVIKQDFKHCKLVFSAAKREIQSASDLAIGDQVPARIFRVTDSYLLLELGNGVTALSDLHEALSDYDQQLADLYQVDQAVLATVTSVDGGKLTASLRDEKNAKDRFIRSAADVKRGDLVKGFIKSIADIGLHVALGRNVGALVRVCDISDAYLADWKKFFRPNQCITGKVSQNKDGRILLTLKESEVNGDLTSFKTFDELAVGQKYDGSVKLAKYFGVFVKLDDTANISGLCHRSEISDNVVENALVLFASGDRVKVIILNIDREKRQLSLGMKASYFTDVDHEAKAGAPDAVDTDMDDVDMADAPQTANTVDIDESESESDSAAMTGLSTNGFDWTASILDQVDDVESSDDDTENFMKPDKKKRKQKAAVHDQTAEINSRAPQSVGDFQRLLVGNPNSSVLWMNYMSFQLQLGEIDKSREIAERALITINYREEMEKLNIWIAILNLENSFGSDESLQEAFKRAVQHMDALTMHQKLIGIYQLSEKYDEAEDLFRTMCKKFSQNVAVWVQNASFYLKRHMPDEAHQILARALQVLPKRDHIEAVRKFGQLEFNEGDPEQGRSLFEGLITDAPKRIDLLNVYLDQEIKQGDHDRVEALFERVFTRKLSKKQAKFFFSKWLAYEENRGDEQGAARVKALAIEFVQKQSKDEE</sequence>
<dbReference type="SUPFAM" id="SSF50249">
    <property type="entry name" value="Nucleic acid-binding proteins"/>
    <property type="match status" value="9"/>
</dbReference>
<feature type="domain" description="S1 motif" evidence="7">
    <location>
        <begin position="1202"/>
        <end position="1273"/>
    </location>
</feature>
<dbReference type="InterPro" id="IPR003107">
    <property type="entry name" value="HAT"/>
</dbReference>
<organism evidence="8 9">
    <name type="scientific">Metschnikowia bicuspidata</name>
    <dbReference type="NCBI Taxonomy" id="27322"/>
    <lineage>
        <taxon>Eukaryota</taxon>
        <taxon>Fungi</taxon>
        <taxon>Dikarya</taxon>
        <taxon>Ascomycota</taxon>
        <taxon>Saccharomycotina</taxon>
        <taxon>Pichiomycetes</taxon>
        <taxon>Metschnikowiaceae</taxon>
        <taxon>Metschnikowia</taxon>
    </lineage>
</organism>
<dbReference type="InterPro" id="IPR003029">
    <property type="entry name" value="S1_domain"/>
</dbReference>
<dbReference type="Pfam" id="PF00575">
    <property type="entry name" value="S1"/>
    <property type="match status" value="2"/>
</dbReference>
<feature type="domain" description="S1 motif" evidence="7">
    <location>
        <begin position="88"/>
        <end position="181"/>
    </location>
</feature>
<dbReference type="CDD" id="cd05708">
    <property type="entry name" value="S1_Rrp5_repeat_sc12"/>
    <property type="match status" value="1"/>
</dbReference>
<reference evidence="9" key="1">
    <citation type="journal article" date="2018" name="Nat. Microbiol.">
        <title>Leveraging single-cell genomics to expand the fungal tree of life.</title>
        <authorList>
            <person name="Ahrendt S.R."/>
            <person name="Quandt C.A."/>
            <person name="Ciobanu D."/>
            <person name="Clum A."/>
            <person name="Salamov A."/>
            <person name="Andreopoulos B."/>
            <person name="Cheng J.F."/>
            <person name="Woyke T."/>
            <person name="Pelin A."/>
            <person name="Henrissat B."/>
            <person name="Reynolds N.K."/>
            <person name="Benny G.L."/>
            <person name="Smith M.E."/>
            <person name="James T.Y."/>
            <person name="Grigoriev I.V."/>
        </authorList>
    </citation>
    <scope>NUCLEOTIDE SEQUENCE [LARGE SCALE GENOMIC DNA]</scope>
    <source>
        <strain evidence="9">Baker2002</strain>
    </source>
</reference>
<feature type="region of interest" description="Disordered" evidence="6">
    <location>
        <begin position="1307"/>
        <end position="1327"/>
    </location>
</feature>
<dbReference type="SUPFAM" id="SSF48452">
    <property type="entry name" value="TPR-like"/>
    <property type="match status" value="1"/>
</dbReference>
<dbReference type="PROSITE" id="PS50126">
    <property type="entry name" value="S1"/>
    <property type="match status" value="10"/>
</dbReference>
<evidence type="ECO:0000256" key="4">
    <source>
        <dbReference type="ARBA" id="ARBA00022737"/>
    </source>
</evidence>
<feature type="domain" description="S1 motif" evidence="7">
    <location>
        <begin position="464"/>
        <end position="534"/>
    </location>
</feature>
<dbReference type="GO" id="GO:0032040">
    <property type="term" value="C:small-subunit processome"/>
    <property type="evidence" value="ECO:0007669"/>
    <property type="project" value="TreeGrafter"/>
</dbReference>
<evidence type="ECO:0000256" key="3">
    <source>
        <dbReference type="ARBA" id="ARBA00022553"/>
    </source>
</evidence>
<dbReference type="PANTHER" id="PTHR23270">
    <property type="entry name" value="PROGRAMMED CELL DEATH PROTEIN 11 PRE-RRNA PROCESSING PROTEIN RRP5"/>
    <property type="match status" value="1"/>
</dbReference>
<feature type="region of interest" description="Disordered" evidence="6">
    <location>
        <begin position="43"/>
        <end position="66"/>
    </location>
</feature>
<feature type="domain" description="S1 motif" evidence="7">
    <location>
        <begin position="555"/>
        <end position="624"/>
    </location>
</feature>
<feature type="domain" description="S1 motif" evidence="7">
    <location>
        <begin position="197"/>
        <end position="263"/>
    </location>
</feature>
<dbReference type="OrthoDB" id="412781at2759"/>